<reference evidence="3 4" key="1">
    <citation type="submission" date="2020-08" db="EMBL/GenBank/DDBJ databases">
        <title>Genomic Encyclopedia of Type Strains, Phase IV (KMG-V): Genome sequencing to study the core and pangenomes of soil and plant-associated prokaryotes.</title>
        <authorList>
            <person name="Whitman W."/>
        </authorList>
    </citation>
    <scope>NUCLEOTIDE SEQUENCE [LARGE SCALE GENOMIC DNA]</scope>
    <source>
        <strain evidence="3 4">M2T3</strain>
    </source>
</reference>
<dbReference type="SUPFAM" id="SSF49899">
    <property type="entry name" value="Concanavalin A-like lectins/glucanases"/>
    <property type="match status" value="1"/>
</dbReference>
<sequence length="304" mass="33748">MKQASKLICLMAIYLTSPIILSCKKIEQKPTADIPVDQIAARTGPKLSNQVSAWSRIFTDDFTNSGSFSNWTKANRADYNSSLCVYDPNVPVIGNYDSRSVLVLTATPNGGTYKSGLVKSNFSFKPGVNEEYRTSASIKLIALDGTTWKDFAQTYGAWPAFWTVQETNWPVQGEIDIMEGYSFGNSAKYASNLFYGSSANNNQLGNTCEKPYGVNSGWHTYDEYWKNENGNITVTIQLDGVTVSSYTNAINGNLKLQNFGPHNIIFNLNVGSNNNIGIFNNSQINLFSKTMLWVDYVTVDKRTL</sequence>
<comment type="similarity">
    <text evidence="1">Belongs to the glycosyl hydrolase 16 family.</text>
</comment>
<dbReference type="AlphaFoldDB" id="A0A7X0J061"/>
<feature type="domain" description="GH16" evidence="2">
    <location>
        <begin position="29"/>
        <end position="304"/>
    </location>
</feature>
<dbReference type="GO" id="GO:0005975">
    <property type="term" value="P:carbohydrate metabolic process"/>
    <property type="evidence" value="ECO:0007669"/>
    <property type="project" value="InterPro"/>
</dbReference>
<dbReference type="EMBL" id="JACHCC010000001">
    <property type="protein sequence ID" value="MBB6498383.1"/>
    <property type="molecule type" value="Genomic_DNA"/>
</dbReference>
<dbReference type="InterPro" id="IPR000757">
    <property type="entry name" value="Beta-glucanase-like"/>
</dbReference>
<name>A0A7X0J061_9SPHI</name>
<dbReference type="PANTHER" id="PTHR10963:SF55">
    <property type="entry name" value="GLYCOSIDE HYDROLASE FAMILY 16 PROTEIN"/>
    <property type="match status" value="1"/>
</dbReference>
<dbReference type="PROSITE" id="PS51257">
    <property type="entry name" value="PROKAR_LIPOPROTEIN"/>
    <property type="match status" value="1"/>
</dbReference>
<dbReference type="InterPro" id="IPR013320">
    <property type="entry name" value="ConA-like_dom_sf"/>
</dbReference>
<dbReference type="Pfam" id="PF26113">
    <property type="entry name" value="GH16_XgeA"/>
    <property type="match status" value="1"/>
</dbReference>
<evidence type="ECO:0000256" key="1">
    <source>
        <dbReference type="ARBA" id="ARBA00006865"/>
    </source>
</evidence>
<gene>
    <name evidence="3" type="ORF">HDF25_000507</name>
</gene>
<protein>
    <recommendedName>
        <fullName evidence="2">GH16 domain-containing protein</fullName>
    </recommendedName>
</protein>
<dbReference type="RefSeq" id="WP_184622410.1">
    <property type="nucleotide sequence ID" value="NZ_JACHCC010000001.1"/>
</dbReference>
<evidence type="ECO:0000259" key="2">
    <source>
        <dbReference type="PROSITE" id="PS51762"/>
    </source>
</evidence>
<dbReference type="GO" id="GO:0004553">
    <property type="term" value="F:hydrolase activity, hydrolyzing O-glycosyl compounds"/>
    <property type="evidence" value="ECO:0007669"/>
    <property type="project" value="InterPro"/>
</dbReference>
<comment type="caution">
    <text evidence="3">The sequence shown here is derived from an EMBL/GenBank/DDBJ whole genome shotgun (WGS) entry which is preliminary data.</text>
</comment>
<evidence type="ECO:0000313" key="3">
    <source>
        <dbReference type="EMBL" id="MBB6498383.1"/>
    </source>
</evidence>
<dbReference type="PROSITE" id="PS51762">
    <property type="entry name" value="GH16_2"/>
    <property type="match status" value="1"/>
</dbReference>
<dbReference type="InterPro" id="IPR050546">
    <property type="entry name" value="Glycosyl_Hydrlase_16"/>
</dbReference>
<dbReference type="PANTHER" id="PTHR10963">
    <property type="entry name" value="GLYCOSYL HYDROLASE-RELATED"/>
    <property type="match status" value="1"/>
</dbReference>
<dbReference type="Gene3D" id="2.60.120.200">
    <property type="match status" value="1"/>
</dbReference>
<dbReference type="Proteomes" id="UP000521017">
    <property type="component" value="Unassembled WGS sequence"/>
</dbReference>
<proteinExistence type="inferred from homology"/>
<accession>A0A7X0J061</accession>
<evidence type="ECO:0000313" key="4">
    <source>
        <dbReference type="Proteomes" id="UP000521017"/>
    </source>
</evidence>
<organism evidence="3 4">
    <name type="scientific">Pedobacter cryoconitis</name>
    <dbReference type="NCBI Taxonomy" id="188932"/>
    <lineage>
        <taxon>Bacteria</taxon>
        <taxon>Pseudomonadati</taxon>
        <taxon>Bacteroidota</taxon>
        <taxon>Sphingobacteriia</taxon>
        <taxon>Sphingobacteriales</taxon>
        <taxon>Sphingobacteriaceae</taxon>
        <taxon>Pedobacter</taxon>
    </lineage>
</organism>